<feature type="signal peptide" evidence="1">
    <location>
        <begin position="1"/>
        <end position="23"/>
    </location>
</feature>
<accession>A0A552UWV7</accession>
<dbReference type="Proteomes" id="UP000320643">
    <property type="component" value="Unassembled WGS sequence"/>
</dbReference>
<evidence type="ECO:0000256" key="1">
    <source>
        <dbReference type="SAM" id="SignalP"/>
    </source>
</evidence>
<keyword evidence="4" id="KW-1185">Reference proteome</keyword>
<dbReference type="InterPro" id="IPR043744">
    <property type="entry name" value="DUF5689"/>
</dbReference>
<keyword evidence="1" id="KW-0732">Signal</keyword>
<evidence type="ECO:0000313" key="4">
    <source>
        <dbReference type="Proteomes" id="UP000320643"/>
    </source>
</evidence>
<dbReference type="AlphaFoldDB" id="A0A552UWV7"/>
<evidence type="ECO:0000259" key="2">
    <source>
        <dbReference type="Pfam" id="PF18942"/>
    </source>
</evidence>
<reference evidence="3 4" key="1">
    <citation type="submission" date="2019-07" db="EMBL/GenBank/DDBJ databases">
        <title>Flavobacterium sp. nov., isolated from glacier ice.</title>
        <authorList>
            <person name="Liu Q."/>
            <person name="Xin Y.-H."/>
        </authorList>
    </citation>
    <scope>NUCLEOTIDE SEQUENCE [LARGE SCALE GENOMIC DNA]</scope>
    <source>
        <strain evidence="3 4">ZT4R6</strain>
    </source>
</reference>
<feature type="domain" description="DUF5689" evidence="2">
    <location>
        <begin position="55"/>
        <end position="270"/>
    </location>
</feature>
<dbReference type="PROSITE" id="PS51257">
    <property type="entry name" value="PROKAR_LIPOPROTEIN"/>
    <property type="match status" value="1"/>
</dbReference>
<evidence type="ECO:0000313" key="3">
    <source>
        <dbReference type="EMBL" id="TRW22713.1"/>
    </source>
</evidence>
<dbReference type="OrthoDB" id="1492759at2"/>
<comment type="caution">
    <text evidence="3">The sequence shown here is derived from an EMBL/GenBank/DDBJ whole genome shotgun (WGS) entry which is preliminary data.</text>
</comment>
<proteinExistence type="predicted"/>
<organism evidence="3 4">
    <name type="scientific">Flavobacterium zepuense</name>
    <dbReference type="NCBI Taxonomy" id="2593302"/>
    <lineage>
        <taxon>Bacteria</taxon>
        <taxon>Pseudomonadati</taxon>
        <taxon>Bacteroidota</taxon>
        <taxon>Flavobacteriia</taxon>
        <taxon>Flavobacteriales</taxon>
        <taxon>Flavobacteriaceae</taxon>
        <taxon>Flavobacterium</taxon>
    </lineage>
</organism>
<protein>
    <recommendedName>
        <fullName evidence="2">DUF5689 domain-containing protein</fullName>
    </recommendedName>
</protein>
<dbReference type="Pfam" id="PF18942">
    <property type="entry name" value="DUF5689"/>
    <property type="match status" value="1"/>
</dbReference>
<gene>
    <name evidence="3" type="ORF">FMM05_15755</name>
</gene>
<sequence>MKTLYKYLIALSLIIIMAGCVNDDDYNTPVLDCDGTTLVKNMEPQAIPATSQVQLYADNTAISGDDIIEAYVTSSDKGGNFYKTISFQTLDASFGFSVDVDVTSTFINFEPGRKVLIKLNGLYTQLYNGSLNLGGVYLINGFATIGRLPEADYLTYLNRSCTVVPEETLVQHVTLTQLKNDSYLNKLVEIDNVQFADTSVGHTYYESNNDIGGATNHLLKDATGDTLIFRTTAQAEFSGNAVPNGSGQIRGILTKYGNDYQFIARTKEDIKLNAPRF</sequence>
<dbReference type="EMBL" id="VJVZ01000011">
    <property type="protein sequence ID" value="TRW22713.1"/>
    <property type="molecule type" value="Genomic_DNA"/>
</dbReference>
<dbReference type="RefSeq" id="WP_143374362.1">
    <property type="nucleotide sequence ID" value="NZ_VJVZ01000011.1"/>
</dbReference>
<feature type="chain" id="PRO_5021921979" description="DUF5689 domain-containing protein" evidence="1">
    <location>
        <begin position="24"/>
        <end position="277"/>
    </location>
</feature>
<name>A0A552UWV7_9FLAO</name>